<organism evidence="2 3">
    <name type="scientific">Heterodera trifolii</name>
    <dbReference type="NCBI Taxonomy" id="157864"/>
    <lineage>
        <taxon>Eukaryota</taxon>
        <taxon>Metazoa</taxon>
        <taxon>Ecdysozoa</taxon>
        <taxon>Nematoda</taxon>
        <taxon>Chromadorea</taxon>
        <taxon>Rhabditida</taxon>
        <taxon>Tylenchina</taxon>
        <taxon>Tylenchomorpha</taxon>
        <taxon>Tylenchoidea</taxon>
        <taxon>Heteroderidae</taxon>
        <taxon>Heteroderinae</taxon>
        <taxon>Heterodera</taxon>
    </lineage>
</organism>
<dbReference type="AlphaFoldDB" id="A0ABD2JLJ7"/>
<evidence type="ECO:0000259" key="1">
    <source>
        <dbReference type="PROSITE" id="PS50053"/>
    </source>
</evidence>
<protein>
    <recommendedName>
        <fullName evidence="1">Ubiquitin-like domain-containing protein</fullName>
    </recommendedName>
</protein>
<keyword evidence="3" id="KW-1185">Reference proteome</keyword>
<name>A0ABD2JLJ7_9BILA</name>
<evidence type="ECO:0000313" key="3">
    <source>
        <dbReference type="Proteomes" id="UP001620626"/>
    </source>
</evidence>
<dbReference type="PANTHER" id="PTHR10621">
    <property type="entry name" value="UV EXCISION REPAIR PROTEIN RAD23"/>
    <property type="match status" value="1"/>
</dbReference>
<sequence length="201" mass="22924">MPSFADCMKIKVNCGINEFSVELNKTDTVATLKQKIEKIEKLGNIPAKKQILAIIGWKLFKLLADNEKTIDEYAIGEGQNVFVSWYEFEFFVEYKEKMNPINVKAMTTIKEVKEKMAEITGIPTEKQTLSHYKYGQCNENGSMIKNEIVQHTIIIMSVGSEIKVKWQNDDEFFLINVNGTDTVATLKRKIEATNEQGRKSG</sequence>
<dbReference type="PANTHER" id="PTHR10621:SF0">
    <property type="entry name" value="UV EXCISION REPAIR PROTEIN RAD23"/>
    <property type="match status" value="1"/>
</dbReference>
<dbReference type="PROSITE" id="PS50053">
    <property type="entry name" value="UBIQUITIN_2"/>
    <property type="match status" value="1"/>
</dbReference>
<comment type="caution">
    <text evidence="2">The sequence shown here is derived from an EMBL/GenBank/DDBJ whole genome shotgun (WGS) entry which is preliminary data.</text>
</comment>
<gene>
    <name evidence="2" type="ORF">niasHT_025194</name>
</gene>
<dbReference type="Gene3D" id="3.10.20.90">
    <property type="entry name" value="Phosphatidylinositol 3-kinase Catalytic Subunit, Chain A, domain 1"/>
    <property type="match status" value="2"/>
</dbReference>
<dbReference type="InterPro" id="IPR000626">
    <property type="entry name" value="Ubiquitin-like_dom"/>
</dbReference>
<dbReference type="EMBL" id="JBICBT010000942">
    <property type="protein sequence ID" value="KAL3091432.1"/>
    <property type="molecule type" value="Genomic_DNA"/>
</dbReference>
<dbReference type="Proteomes" id="UP001620626">
    <property type="component" value="Unassembled WGS sequence"/>
</dbReference>
<proteinExistence type="predicted"/>
<evidence type="ECO:0000313" key="2">
    <source>
        <dbReference type="EMBL" id="KAL3091432.1"/>
    </source>
</evidence>
<reference evidence="2 3" key="1">
    <citation type="submission" date="2024-10" db="EMBL/GenBank/DDBJ databases">
        <authorList>
            <person name="Kim D."/>
        </authorList>
    </citation>
    <scope>NUCLEOTIDE SEQUENCE [LARGE SCALE GENOMIC DNA]</scope>
    <source>
        <strain evidence="2">BH-2024</strain>
    </source>
</reference>
<accession>A0ABD2JLJ7</accession>
<dbReference type="Pfam" id="PF14560">
    <property type="entry name" value="Ubiquitin_2"/>
    <property type="match status" value="1"/>
</dbReference>
<dbReference type="SUPFAM" id="SSF54236">
    <property type="entry name" value="Ubiquitin-like"/>
    <property type="match status" value="3"/>
</dbReference>
<dbReference type="CDD" id="cd17039">
    <property type="entry name" value="Ubl_ubiquitin_like"/>
    <property type="match status" value="1"/>
</dbReference>
<dbReference type="Pfam" id="PF00240">
    <property type="entry name" value="ubiquitin"/>
    <property type="match status" value="1"/>
</dbReference>
<dbReference type="InterPro" id="IPR029071">
    <property type="entry name" value="Ubiquitin-like_domsf"/>
</dbReference>
<feature type="domain" description="Ubiquitin-like" evidence="1">
    <location>
        <begin position="8"/>
        <end position="83"/>
    </location>
</feature>